<sequence>MGPIRKKKNNNAVYNPTLLENWTIARLKAELERKNIAFPINAKRLTLVRILKRYENSDSITSNTTNARGEEARGEDSHTRGEEPLNGSAVYHHALPQQNARVDGDPRSQDAPNTNNNENTPSNDNRVLIGIVSKLSSTVQSLQQNVSGLTGKVNLLLQARNETTSISRIAETPNANVSAPVDSASNIINHTSTNSGQSWSNFNLQSAYNALQNTRTAPNAAAGSEEQLLNMGNSGNMVRTAHGYSAETLPFVETISPQLRKNIISGMDINLTSLLIPYYSGSGTHELSLSEDKNNKSDPRSSRSLSLGEFIQAFGIYKNIMCTTFPHRRSELDLYERDLVDMATRYPGKGFYEYHKRFSADAAAHLRHNNIPVDWSIRNNTLFCNIFANIKPNTCSICGSTFHSSSYCNQSNNSNRNTTGSYRSDQDIHGRERSYHGGKEICNNFNGKTGCFRPHCRNLHICLSCNGEHPKTVCTSSKNEALGPNKIGSNMQRRINLVHELENHPNKEFKNYLVSGLSQGFSTGITTLPSKSIECKNLRSALSQPTHVLKLIETEVEKGYLEGPFDFIPFTHYRINPIGVAEGKYNKKKRLIVDLSAPHEDPKNPSLNELIDKDEFSLQYVSIDDAIRTIKSLGFKSWLLKTDIADAFKVMPLSPMLWPFHGIKWDDRYYFFNKLVFGCRSSPKIFDTLSQAICWIAQNNYNIEHILHLLDDFLVIVPEQDNAQQTMNTFLDIFKSLGVPLSFKKTEGPCHKLEYLGIFLDTINMEAYLPLEKVLRIQEIIEYFSKRNSCTKRELLSLLGHLNFACRVIVPGRSFVSHLIKLSTTVKKLHHHVHLKSCKPDLVMWSKFLKDWNGVSFFLNDNITNAADIHLFTDATPSSFGGFYQNEWFQGDFPYELLSCEQTSMAFFELYPIVMACVLWGDRWKRKHDEVQSLGTTCKRDTNSLSASLRADDGLNLKIDELWDASLSESTRLTYKSAFKCFRTFLVMNGQPCSEVNLPYVKEDLLVYFVTYCQKALNLKHQTIKLYLAGVRHYYIRFLGYDPMANAIRLPVILRGIKKSQNNVVQERLPITSSILNKLCALLSKGIFSPVLDLMFQCAFKMAFFGFLRCGEFTCRSYNDNSCTVLLQDITVDPTKQFFIFRLRSSKRDPFRQGVNITIYENDTFKPVDTMNKYLSIRYNNGALPKSPLFVEDEFQSSPLSRETFISSLRQLLDILGYNTVKFCGHSFRIGAATSAAACGVEDHIIQTLGRWSSDCYIRYIRTDAKVLKRAQHDMCFHN</sequence>
<dbReference type="GO" id="GO:0015074">
    <property type="term" value="P:DNA integration"/>
    <property type="evidence" value="ECO:0007669"/>
    <property type="project" value="InterPro"/>
</dbReference>
<dbReference type="PANTHER" id="PTHR33050">
    <property type="entry name" value="REVERSE TRANSCRIPTASE DOMAIN-CONTAINING PROTEIN"/>
    <property type="match status" value="1"/>
</dbReference>
<feature type="region of interest" description="Disordered" evidence="3">
    <location>
        <begin position="59"/>
        <end position="85"/>
    </location>
</feature>
<dbReference type="Gene3D" id="3.30.70.270">
    <property type="match status" value="1"/>
</dbReference>
<dbReference type="InterPro" id="IPR000477">
    <property type="entry name" value="RT_dom"/>
</dbReference>
<dbReference type="EMBL" id="CAJPWZ010001429">
    <property type="protein sequence ID" value="CAG2214951.1"/>
    <property type="molecule type" value="Genomic_DNA"/>
</dbReference>
<dbReference type="PROSITE" id="PS50878">
    <property type="entry name" value="RT_POL"/>
    <property type="match status" value="1"/>
</dbReference>
<dbReference type="GO" id="GO:0006310">
    <property type="term" value="P:DNA recombination"/>
    <property type="evidence" value="ECO:0007669"/>
    <property type="project" value="UniProtKB-KW"/>
</dbReference>
<evidence type="ECO:0000313" key="6">
    <source>
        <dbReference type="Proteomes" id="UP000683360"/>
    </source>
</evidence>
<accession>A0A8S3RZE0</accession>
<dbReference type="InterPro" id="IPR052055">
    <property type="entry name" value="Hepadnavirus_pol/RT"/>
</dbReference>
<gene>
    <name evidence="5" type="ORF">MEDL_28763</name>
</gene>
<dbReference type="SUPFAM" id="SSF47823">
    <property type="entry name" value="lambda integrase-like, N-terminal domain"/>
    <property type="match status" value="1"/>
</dbReference>
<organism evidence="5 6">
    <name type="scientific">Mytilus edulis</name>
    <name type="common">Blue mussel</name>
    <dbReference type="NCBI Taxonomy" id="6550"/>
    <lineage>
        <taxon>Eukaryota</taxon>
        <taxon>Metazoa</taxon>
        <taxon>Spiralia</taxon>
        <taxon>Lophotrochozoa</taxon>
        <taxon>Mollusca</taxon>
        <taxon>Bivalvia</taxon>
        <taxon>Autobranchia</taxon>
        <taxon>Pteriomorphia</taxon>
        <taxon>Mytilida</taxon>
        <taxon>Mytiloidea</taxon>
        <taxon>Mytilidae</taxon>
        <taxon>Mytilinae</taxon>
        <taxon>Mytilus</taxon>
    </lineage>
</organism>
<reference evidence="5" key="1">
    <citation type="submission" date="2021-03" db="EMBL/GenBank/DDBJ databases">
        <authorList>
            <person name="Bekaert M."/>
        </authorList>
    </citation>
    <scope>NUCLEOTIDE SEQUENCE</scope>
</reference>
<keyword evidence="6" id="KW-1185">Reference proteome</keyword>
<dbReference type="InterPro" id="IPR011010">
    <property type="entry name" value="DNA_brk_join_enz"/>
</dbReference>
<comment type="caution">
    <text evidence="5">The sequence shown here is derived from an EMBL/GenBank/DDBJ whole genome shotgun (WGS) entry which is preliminary data.</text>
</comment>
<feature type="region of interest" description="Disordered" evidence="3">
    <location>
        <begin position="100"/>
        <end position="125"/>
    </location>
</feature>
<dbReference type="Proteomes" id="UP000683360">
    <property type="component" value="Unassembled WGS sequence"/>
</dbReference>
<dbReference type="SUPFAM" id="SSF56672">
    <property type="entry name" value="DNA/RNA polymerases"/>
    <property type="match status" value="1"/>
</dbReference>
<feature type="compositionally biased region" description="Basic and acidic residues" evidence="3">
    <location>
        <begin position="68"/>
        <end position="83"/>
    </location>
</feature>
<evidence type="ECO:0000256" key="3">
    <source>
        <dbReference type="SAM" id="MobiDB-lite"/>
    </source>
</evidence>
<keyword evidence="1" id="KW-0238">DNA-binding</keyword>
<feature type="compositionally biased region" description="Low complexity" evidence="3">
    <location>
        <begin position="112"/>
        <end position="125"/>
    </location>
</feature>
<dbReference type="InterPro" id="IPR043502">
    <property type="entry name" value="DNA/RNA_pol_sf"/>
</dbReference>
<protein>
    <recommendedName>
        <fullName evidence="4">Reverse transcriptase domain-containing protein</fullName>
    </recommendedName>
</protein>
<dbReference type="GO" id="GO:0003677">
    <property type="term" value="F:DNA binding"/>
    <property type="evidence" value="ECO:0007669"/>
    <property type="project" value="UniProtKB-KW"/>
</dbReference>
<dbReference type="AlphaFoldDB" id="A0A8S3RZE0"/>
<dbReference type="InterPro" id="IPR043128">
    <property type="entry name" value="Rev_trsase/Diguanyl_cyclase"/>
</dbReference>
<proteinExistence type="predicted"/>
<evidence type="ECO:0000259" key="4">
    <source>
        <dbReference type="PROSITE" id="PS50878"/>
    </source>
</evidence>
<dbReference type="SUPFAM" id="SSF56349">
    <property type="entry name" value="DNA breaking-rejoining enzymes"/>
    <property type="match status" value="1"/>
</dbReference>
<dbReference type="Gene3D" id="3.10.10.10">
    <property type="entry name" value="HIV Type 1 Reverse Transcriptase, subunit A, domain 1"/>
    <property type="match status" value="1"/>
</dbReference>
<feature type="region of interest" description="Disordered" evidence="3">
    <location>
        <begin position="409"/>
        <end position="429"/>
    </location>
</feature>
<dbReference type="InterPro" id="IPR013762">
    <property type="entry name" value="Integrase-like_cat_sf"/>
</dbReference>
<evidence type="ECO:0000256" key="1">
    <source>
        <dbReference type="ARBA" id="ARBA00023125"/>
    </source>
</evidence>
<dbReference type="PANTHER" id="PTHR33050:SF8">
    <property type="entry name" value="REVERSE TRANSCRIPTASE DOMAIN-CONTAINING PROTEIN"/>
    <property type="match status" value="1"/>
</dbReference>
<evidence type="ECO:0000256" key="2">
    <source>
        <dbReference type="ARBA" id="ARBA00023172"/>
    </source>
</evidence>
<feature type="domain" description="Reverse transcriptase" evidence="4">
    <location>
        <begin position="559"/>
        <end position="760"/>
    </location>
</feature>
<dbReference type="Pfam" id="PF00078">
    <property type="entry name" value="RVT_1"/>
    <property type="match status" value="1"/>
</dbReference>
<dbReference type="OrthoDB" id="10058284at2759"/>
<name>A0A8S3RZE0_MYTED</name>
<dbReference type="InterPro" id="IPR010998">
    <property type="entry name" value="Integrase_recombinase_N"/>
</dbReference>
<keyword evidence="2" id="KW-0233">DNA recombination</keyword>
<dbReference type="Gene3D" id="1.10.443.10">
    <property type="entry name" value="Intergrase catalytic core"/>
    <property type="match status" value="1"/>
</dbReference>
<dbReference type="Gene3D" id="1.10.150.130">
    <property type="match status" value="1"/>
</dbReference>
<feature type="compositionally biased region" description="Low complexity" evidence="3">
    <location>
        <begin position="409"/>
        <end position="423"/>
    </location>
</feature>
<evidence type="ECO:0000313" key="5">
    <source>
        <dbReference type="EMBL" id="CAG2214951.1"/>
    </source>
</evidence>